<keyword evidence="8" id="KW-1185">Reference proteome</keyword>
<dbReference type="Proteomes" id="UP000616114">
    <property type="component" value="Unassembled WGS sequence"/>
</dbReference>
<evidence type="ECO:0000259" key="6">
    <source>
        <dbReference type="PROSITE" id="PS50931"/>
    </source>
</evidence>
<dbReference type="InterPro" id="IPR036388">
    <property type="entry name" value="WH-like_DNA-bd_sf"/>
</dbReference>
<protein>
    <recommendedName>
        <fullName evidence="6">HTH lysR-type domain-containing protein</fullName>
    </recommendedName>
</protein>
<dbReference type="Pfam" id="PF00126">
    <property type="entry name" value="HTH_1"/>
    <property type="match status" value="1"/>
</dbReference>
<keyword evidence="3" id="KW-0238">DNA-binding</keyword>
<dbReference type="GO" id="GO:0003700">
    <property type="term" value="F:DNA-binding transcription factor activity"/>
    <property type="evidence" value="ECO:0007669"/>
    <property type="project" value="InterPro"/>
</dbReference>
<reference evidence="7" key="2">
    <citation type="submission" date="2020-09" db="EMBL/GenBank/DDBJ databases">
        <authorList>
            <person name="Sun Q."/>
            <person name="Zhou Y."/>
        </authorList>
    </citation>
    <scope>NUCLEOTIDE SEQUENCE</scope>
    <source>
        <strain evidence="7">CGMCC 1.12785</strain>
    </source>
</reference>
<reference evidence="7" key="1">
    <citation type="journal article" date="2014" name="Int. J. Syst. Evol. Microbiol.">
        <title>Complete genome sequence of Corynebacterium casei LMG S-19264T (=DSM 44701T), isolated from a smear-ripened cheese.</title>
        <authorList>
            <consortium name="US DOE Joint Genome Institute (JGI-PGF)"/>
            <person name="Walter F."/>
            <person name="Albersmeier A."/>
            <person name="Kalinowski J."/>
            <person name="Ruckert C."/>
        </authorList>
    </citation>
    <scope>NUCLEOTIDE SEQUENCE</scope>
    <source>
        <strain evidence="7">CGMCC 1.12785</strain>
    </source>
</reference>
<feature type="compositionally biased region" description="Polar residues" evidence="5">
    <location>
        <begin position="120"/>
        <end position="129"/>
    </location>
</feature>
<dbReference type="PANTHER" id="PTHR30126:SF39">
    <property type="entry name" value="HTH-TYPE TRANSCRIPTIONAL REGULATOR CYSL"/>
    <property type="match status" value="1"/>
</dbReference>
<feature type="domain" description="HTH lysR-type" evidence="6">
    <location>
        <begin position="1"/>
        <end position="59"/>
    </location>
</feature>
<sequence length="197" mass="21447">MLSPHRLRVLQAVVAARSVHGAARNLHYAPATVSQHMSALARETGLVLFTKDGRGLRPTSAALKLAEQAEEALSTLDRLDTVVEDLRQGRSTRLAIATFSSAAEQWLPEVVRSVRRQDQETTVEISLNEPSGGGGRRPADIDLRNESPDDAAQHFEGYTRVPLCVEEFAVVLPEEHRLAALRSVPMQELGGRDVGGP</sequence>
<evidence type="ECO:0000313" key="7">
    <source>
        <dbReference type="EMBL" id="GGA25618.1"/>
    </source>
</evidence>
<dbReference type="InterPro" id="IPR000847">
    <property type="entry name" value="LysR_HTH_N"/>
</dbReference>
<evidence type="ECO:0000313" key="8">
    <source>
        <dbReference type="Proteomes" id="UP000616114"/>
    </source>
</evidence>
<evidence type="ECO:0000256" key="2">
    <source>
        <dbReference type="ARBA" id="ARBA00023015"/>
    </source>
</evidence>
<organism evidence="7 8">
    <name type="scientific">Sediminivirga luteola</name>
    <dbReference type="NCBI Taxonomy" id="1774748"/>
    <lineage>
        <taxon>Bacteria</taxon>
        <taxon>Bacillati</taxon>
        <taxon>Actinomycetota</taxon>
        <taxon>Actinomycetes</taxon>
        <taxon>Micrococcales</taxon>
        <taxon>Brevibacteriaceae</taxon>
        <taxon>Sediminivirga</taxon>
    </lineage>
</organism>
<dbReference type="Gene3D" id="1.10.10.10">
    <property type="entry name" value="Winged helix-like DNA-binding domain superfamily/Winged helix DNA-binding domain"/>
    <property type="match status" value="1"/>
</dbReference>
<gene>
    <name evidence="7" type="ORF">GCM10011333_30740</name>
</gene>
<dbReference type="GO" id="GO:0000976">
    <property type="term" value="F:transcription cis-regulatory region binding"/>
    <property type="evidence" value="ECO:0007669"/>
    <property type="project" value="TreeGrafter"/>
</dbReference>
<proteinExistence type="inferred from homology"/>
<dbReference type="RefSeq" id="WP_188551790.1">
    <property type="nucleotide sequence ID" value="NZ_BMFY01000017.1"/>
</dbReference>
<evidence type="ECO:0000256" key="1">
    <source>
        <dbReference type="ARBA" id="ARBA00009437"/>
    </source>
</evidence>
<accession>A0A8J2XLT3</accession>
<dbReference type="Gene3D" id="3.40.190.10">
    <property type="entry name" value="Periplasmic binding protein-like II"/>
    <property type="match status" value="2"/>
</dbReference>
<comment type="caution">
    <text evidence="7">The sequence shown here is derived from an EMBL/GenBank/DDBJ whole genome shotgun (WGS) entry which is preliminary data.</text>
</comment>
<dbReference type="AlphaFoldDB" id="A0A8J2XLT3"/>
<dbReference type="InterPro" id="IPR005119">
    <property type="entry name" value="LysR_subst-bd"/>
</dbReference>
<dbReference type="EMBL" id="BMFY01000017">
    <property type="protein sequence ID" value="GGA25618.1"/>
    <property type="molecule type" value="Genomic_DNA"/>
</dbReference>
<dbReference type="Pfam" id="PF03466">
    <property type="entry name" value="LysR_substrate"/>
    <property type="match status" value="1"/>
</dbReference>
<evidence type="ECO:0000256" key="5">
    <source>
        <dbReference type="SAM" id="MobiDB-lite"/>
    </source>
</evidence>
<name>A0A8J2XLT3_9MICO</name>
<dbReference type="InterPro" id="IPR036390">
    <property type="entry name" value="WH_DNA-bd_sf"/>
</dbReference>
<feature type="region of interest" description="Disordered" evidence="5">
    <location>
        <begin position="118"/>
        <end position="147"/>
    </location>
</feature>
<comment type="similarity">
    <text evidence="1">Belongs to the LysR transcriptional regulatory family.</text>
</comment>
<feature type="compositionally biased region" description="Basic and acidic residues" evidence="5">
    <location>
        <begin position="137"/>
        <end position="147"/>
    </location>
</feature>
<dbReference type="PROSITE" id="PS50931">
    <property type="entry name" value="HTH_LYSR"/>
    <property type="match status" value="1"/>
</dbReference>
<evidence type="ECO:0000256" key="3">
    <source>
        <dbReference type="ARBA" id="ARBA00023125"/>
    </source>
</evidence>
<keyword evidence="4" id="KW-0804">Transcription</keyword>
<evidence type="ECO:0000256" key="4">
    <source>
        <dbReference type="ARBA" id="ARBA00023163"/>
    </source>
</evidence>
<dbReference type="SUPFAM" id="SSF53850">
    <property type="entry name" value="Periplasmic binding protein-like II"/>
    <property type="match status" value="1"/>
</dbReference>
<keyword evidence="2" id="KW-0805">Transcription regulation</keyword>
<dbReference type="SUPFAM" id="SSF46785">
    <property type="entry name" value="Winged helix' DNA-binding domain"/>
    <property type="match status" value="1"/>
</dbReference>
<dbReference type="PANTHER" id="PTHR30126">
    <property type="entry name" value="HTH-TYPE TRANSCRIPTIONAL REGULATOR"/>
    <property type="match status" value="1"/>
</dbReference>